<evidence type="ECO:0000313" key="9">
    <source>
        <dbReference type="RefSeq" id="XP_027202194.1"/>
    </source>
</evidence>
<dbReference type="InterPro" id="IPR029063">
    <property type="entry name" value="SAM-dependent_MTases_sf"/>
</dbReference>
<reference evidence="9" key="1">
    <citation type="submission" date="2025-08" db="UniProtKB">
        <authorList>
            <consortium name="RefSeq"/>
        </authorList>
    </citation>
    <scope>IDENTIFICATION</scope>
    <source>
        <strain evidence="9">Airmid</strain>
    </source>
</reference>
<name>A0A6P6YC14_DERPT</name>
<sequence length="226" mass="25866">MTKLTKDYFDLYSLRMKNEGFRARSAYKLLEIEEQFRIFAGVQKVLDLCGAPGSWSQVLSRHIERSPQRKLVAVDLQHIGEIDGVEIIQGDICNKSTLEKVCNLFNNCKIDLVVCDGAPDVAGLNSTAEDLQFSLIYSALIFCNQLLKKNGTFVCKTFMGKRQHLTQFITSLFFSHCHFYKPKSSRKESSEIFLIATGFTYNKDYENSFMFDHEVILQKLISSINE</sequence>
<dbReference type="GO" id="GO:0008175">
    <property type="term" value="F:tRNA methyltransferase activity"/>
    <property type="evidence" value="ECO:0007669"/>
    <property type="project" value="TreeGrafter"/>
</dbReference>
<feature type="domain" description="Ribosomal RNA methyltransferase FtsJ" evidence="7">
    <location>
        <begin position="21"/>
        <end position="199"/>
    </location>
</feature>
<dbReference type="Proteomes" id="UP000515146">
    <property type="component" value="Unplaced"/>
</dbReference>
<dbReference type="Gene3D" id="3.40.50.150">
    <property type="entry name" value="Vaccinia Virus protein VP39"/>
    <property type="match status" value="1"/>
</dbReference>
<dbReference type="Pfam" id="PF01728">
    <property type="entry name" value="FtsJ"/>
    <property type="match status" value="1"/>
</dbReference>
<dbReference type="InterPro" id="IPR015507">
    <property type="entry name" value="rRNA-MeTfrase_E"/>
</dbReference>
<dbReference type="KEGG" id="dpte:113796154"/>
<dbReference type="RefSeq" id="XP_027202194.1">
    <property type="nucleotide sequence ID" value="XM_027346393.1"/>
</dbReference>
<keyword evidence="1" id="KW-0963">Cytoplasm</keyword>
<dbReference type="OrthoDB" id="20105at2759"/>
<accession>A0A6P6YC14</accession>
<keyword evidence="2" id="KW-0698">rRNA processing</keyword>
<gene>
    <name evidence="9" type="primary">LOC113796154</name>
</gene>
<dbReference type="PIRSF" id="PIRSF005461">
    <property type="entry name" value="23S_rRNA_mtase"/>
    <property type="match status" value="1"/>
</dbReference>
<evidence type="ECO:0000256" key="4">
    <source>
        <dbReference type="ARBA" id="ARBA00022679"/>
    </source>
</evidence>
<keyword evidence="8" id="KW-1185">Reference proteome</keyword>
<keyword evidence="3" id="KW-0489">Methyltransferase</keyword>
<dbReference type="GO" id="GO:0005737">
    <property type="term" value="C:cytoplasm"/>
    <property type="evidence" value="ECO:0007669"/>
    <property type="project" value="TreeGrafter"/>
</dbReference>
<evidence type="ECO:0000313" key="8">
    <source>
        <dbReference type="Proteomes" id="UP000515146"/>
    </source>
</evidence>
<dbReference type="GO" id="GO:0030488">
    <property type="term" value="P:tRNA methylation"/>
    <property type="evidence" value="ECO:0007669"/>
    <property type="project" value="TreeGrafter"/>
</dbReference>
<evidence type="ECO:0000256" key="5">
    <source>
        <dbReference type="ARBA" id="ARBA00022691"/>
    </source>
</evidence>
<dbReference type="GO" id="GO:0006364">
    <property type="term" value="P:rRNA processing"/>
    <property type="evidence" value="ECO:0007669"/>
    <property type="project" value="UniProtKB-KW"/>
</dbReference>
<proteinExistence type="inferred from homology"/>
<dbReference type="SUPFAM" id="SSF53335">
    <property type="entry name" value="S-adenosyl-L-methionine-dependent methyltransferases"/>
    <property type="match status" value="1"/>
</dbReference>
<evidence type="ECO:0000256" key="1">
    <source>
        <dbReference type="ARBA" id="ARBA00022490"/>
    </source>
</evidence>
<dbReference type="PANTHER" id="PTHR10920">
    <property type="entry name" value="RIBOSOMAL RNA METHYLTRANSFERASE"/>
    <property type="match status" value="1"/>
</dbReference>
<dbReference type="GO" id="GO:0002181">
    <property type="term" value="P:cytoplasmic translation"/>
    <property type="evidence" value="ECO:0007669"/>
    <property type="project" value="TreeGrafter"/>
</dbReference>
<evidence type="ECO:0000256" key="2">
    <source>
        <dbReference type="ARBA" id="ARBA00022552"/>
    </source>
</evidence>
<organism evidence="8 9">
    <name type="scientific">Dermatophagoides pteronyssinus</name>
    <name type="common">European house dust mite</name>
    <dbReference type="NCBI Taxonomy" id="6956"/>
    <lineage>
        <taxon>Eukaryota</taxon>
        <taxon>Metazoa</taxon>
        <taxon>Ecdysozoa</taxon>
        <taxon>Arthropoda</taxon>
        <taxon>Chelicerata</taxon>
        <taxon>Arachnida</taxon>
        <taxon>Acari</taxon>
        <taxon>Acariformes</taxon>
        <taxon>Sarcoptiformes</taxon>
        <taxon>Astigmata</taxon>
        <taxon>Psoroptidia</taxon>
        <taxon>Analgoidea</taxon>
        <taxon>Pyroglyphidae</taxon>
        <taxon>Dermatophagoidinae</taxon>
        <taxon>Dermatophagoides</taxon>
    </lineage>
</organism>
<evidence type="ECO:0000256" key="3">
    <source>
        <dbReference type="ARBA" id="ARBA00022603"/>
    </source>
</evidence>
<keyword evidence="4" id="KW-0808">Transferase</keyword>
<dbReference type="HAMAP" id="MF_01547">
    <property type="entry name" value="RNA_methyltr_E"/>
    <property type="match status" value="1"/>
</dbReference>
<dbReference type="CDD" id="cd02440">
    <property type="entry name" value="AdoMet_MTases"/>
    <property type="match status" value="1"/>
</dbReference>
<feature type="active site" description="Proton acceptor" evidence="6">
    <location>
        <position position="156"/>
    </location>
</feature>
<dbReference type="InterPro" id="IPR002877">
    <property type="entry name" value="RNA_MeTrfase_FtsJ_dom"/>
</dbReference>
<evidence type="ECO:0000259" key="7">
    <source>
        <dbReference type="Pfam" id="PF01728"/>
    </source>
</evidence>
<dbReference type="InParanoid" id="A0A6P6YC14"/>
<evidence type="ECO:0000256" key="6">
    <source>
        <dbReference type="PIRSR" id="PIRSR005461-1"/>
    </source>
</evidence>
<dbReference type="PANTHER" id="PTHR10920:SF12">
    <property type="entry name" value="TRNA (CYTIDINE(32)_GUANOSINE(34)-2'-O)-METHYLTRANSFERASE-RELATED"/>
    <property type="match status" value="1"/>
</dbReference>
<dbReference type="FunFam" id="3.40.50.150:FF:000220">
    <property type="entry name" value="CAMK protein kinase"/>
    <property type="match status" value="1"/>
</dbReference>
<dbReference type="InterPro" id="IPR050082">
    <property type="entry name" value="RNA_methyltr_RlmE"/>
</dbReference>
<keyword evidence="5 6" id="KW-0949">S-adenosyl-L-methionine</keyword>
<dbReference type="AlphaFoldDB" id="A0A6P6YC14"/>
<protein>
    <submittedName>
        <fullName evidence="9">tRNA (Cytidine(32)/guanosine(34)-2'-O)-methyltransferase</fullName>
    </submittedName>
</protein>